<accession>A0ABS0DL25</accession>
<dbReference type="Proteomes" id="UP000707731">
    <property type="component" value="Unassembled WGS sequence"/>
</dbReference>
<sequence length="458" mass="51137">MIGPPNLFAHQHKSESTYLDVATNDHGQEKGLLVQRALDRVADPNPHVVEIGPGGGAAVDFLASQLETQPRDIRLTLVEAPEVSSHSLNRAIDRFRAVGTCTLVHGWAQDIAALISEPVDVVSASALLHEVYSYGGAYSGLHSLIRTFPRVLKPYGFFVYRDVYAVAARSLHEQAVQSYNAPSWLRFLRLFLPHYLRHGTHPYHHHDDEIIIRQNSRIVPATELDPQVCAVVHAPIGVFRETQRHYITLRDHVWRSGILGFTPVLDGQLAGDWIDFRTGHKRVHFEFTESGGISAIDRANIQAVSESYGDHHVIDGDIFDAVTDVALQVFLASVDRDAACAQVWDNWLEREGRETYAYLTADDLLTAFAVRSVDSGSETPTVLMPVQPTDVFSRERKYYNRFLSNSLPNPLSDAKQMVLFQNLPVTDSEALQQALGTIRHHCSKPNLARVHTAIHTRG</sequence>
<comment type="caution">
    <text evidence="1">The sequence shown here is derived from an EMBL/GenBank/DDBJ whole genome shotgun (WGS) entry which is preliminary data.</text>
</comment>
<evidence type="ECO:0000313" key="2">
    <source>
        <dbReference type="Proteomes" id="UP000707731"/>
    </source>
</evidence>
<evidence type="ECO:0000313" key="1">
    <source>
        <dbReference type="EMBL" id="MBF6357403.1"/>
    </source>
</evidence>
<dbReference type="Gene3D" id="3.40.50.150">
    <property type="entry name" value="Vaccinia Virus protein VP39"/>
    <property type="match status" value="1"/>
</dbReference>
<name>A0ABS0DL25_9NOCA</name>
<dbReference type="EMBL" id="JADLQN010000005">
    <property type="protein sequence ID" value="MBF6357403.1"/>
    <property type="molecule type" value="Genomic_DNA"/>
</dbReference>
<dbReference type="SUPFAM" id="SSF53335">
    <property type="entry name" value="S-adenosyl-L-methionine-dependent methyltransferases"/>
    <property type="match status" value="1"/>
</dbReference>
<keyword evidence="2" id="KW-1185">Reference proteome</keyword>
<protein>
    <submittedName>
        <fullName evidence="1">Uncharacterized protein</fullName>
    </submittedName>
</protein>
<reference evidence="1 2" key="1">
    <citation type="submission" date="2020-10" db="EMBL/GenBank/DDBJ databases">
        <title>Identification of Nocardia species via Next-generation sequencing and recognition of intraspecies genetic diversity.</title>
        <authorList>
            <person name="Li P."/>
            <person name="Li P."/>
            <person name="Lu B."/>
        </authorList>
    </citation>
    <scope>NUCLEOTIDE SEQUENCE [LARGE SCALE GENOMIC DNA]</scope>
    <source>
        <strain evidence="1 2">BJ06-0143</strain>
    </source>
</reference>
<dbReference type="InterPro" id="IPR029063">
    <property type="entry name" value="SAM-dependent_MTases_sf"/>
</dbReference>
<dbReference type="RefSeq" id="WP_195004248.1">
    <property type="nucleotide sequence ID" value="NZ_JADLQN010000005.1"/>
</dbReference>
<proteinExistence type="predicted"/>
<organism evidence="1 2">
    <name type="scientific">Nocardia higoensis</name>
    <dbReference type="NCBI Taxonomy" id="228599"/>
    <lineage>
        <taxon>Bacteria</taxon>
        <taxon>Bacillati</taxon>
        <taxon>Actinomycetota</taxon>
        <taxon>Actinomycetes</taxon>
        <taxon>Mycobacteriales</taxon>
        <taxon>Nocardiaceae</taxon>
        <taxon>Nocardia</taxon>
    </lineage>
</organism>
<gene>
    <name evidence="1" type="ORF">IU449_23120</name>
</gene>